<evidence type="ECO:0000313" key="4">
    <source>
        <dbReference type="Proteomes" id="UP000076923"/>
    </source>
</evidence>
<comment type="caution">
    <text evidence="3">The sequence shown here is derived from an EMBL/GenBank/DDBJ whole genome shotgun (WGS) entry which is preliminary data.</text>
</comment>
<feature type="coiled-coil region" evidence="1">
    <location>
        <begin position="119"/>
        <end position="146"/>
    </location>
</feature>
<dbReference type="Proteomes" id="UP000076923">
    <property type="component" value="Unassembled WGS sequence"/>
</dbReference>
<feature type="chain" id="PRO_5008049899" description="WG repeat-containing protein" evidence="2">
    <location>
        <begin position="20"/>
        <end position="439"/>
    </location>
</feature>
<dbReference type="STRING" id="1333662.LPB303_00240"/>
<feature type="signal peptide" evidence="2">
    <location>
        <begin position="1"/>
        <end position="19"/>
    </location>
</feature>
<evidence type="ECO:0000256" key="2">
    <source>
        <dbReference type="SAM" id="SignalP"/>
    </source>
</evidence>
<keyword evidence="4" id="KW-1185">Reference proteome</keyword>
<evidence type="ECO:0008006" key="5">
    <source>
        <dbReference type="Google" id="ProtNLM"/>
    </source>
</evidence>
<keyword evidence="2" id="KW-0732">Signal</keyword>
<dbReference type="OrthoDB" id="1197548at2"/>
<name>A0A176TFN1_9FLAO</name>
<sequence>MIKLLLTFFCFISFTLTNAQSNADIANVYLKRAKEAAETNANYKEALDQFEKGLKFVDSISDKNIVTLASLIYYENYQLQTDDKEKIEFLKKSETYSRKYFVLEQDNTTEEYIKNLENLILIQETIEELETKLKKEEEDRIRKEKEYKKIDSLKSLWSKKSESLSIRVDSIYGFNTNKLALYKKDGNFGVIDDRGRIIVEATDYKDAISSEGFILLKNKKEQPNKIYCFNTNNKKGFVLPSVNKFNSLATHYGQLMLPRGNGRLVMYPDNSFEPMVYDLNVKKRIKITNKLELLKSLKKEDVIDRYNKDGEVKINKEWYQFGGHLGGGIYSLYFENSYKVHSFLSATTKKIISADAGFEYIGAYYKDNFQAINKGKVIWINQEGAEVSVAKDAYKKYLGVSKVVKLAMGKYQITRNNVIVLGDQELEKLSEFLIKYKKN</sequence>
<evidence type="ECO:0000313" key="3">
    <source>
        <dbReference type="EMBL" id="OAD46718.1"/>
    </source>
</evidence>
<keyword evidence="1" id="KW-0175">Coiled coil</keyword>
<gene>
    <name evidence="3" type="ORF">LPB303_00240</name>
</gene>
<dbReference type="RefSeq" id="WP_068446935.1">
    <property type="nucleotide sequence ID" value="NZ_CP150660.1"/>
</dbReference>
<evidence type="ECO:0000256" key="1">
    <source>
        <dbReference type="SAM" id="Coils"/>
    </source>
</evidence>
<proteinExistence type="predicted"/>
<accession>A0A176TFN1</accession>
<protein>
    <recommendedName>
        <fullName evidence="5">WG repeat-containing protein</fullName>
    </recommendedName>
</protein>
<dbReference type="AlphaFoldDB" id="A0A176TFN1"/>
<reference evidence="3 4" key="1">
    <citation type="submission" date="2016-02" db="EMBL/GenBank/DDBJ databases">
        <title>Draft genome sequence of Polaribacter atrinae KACC17473.</title>
        <authorList>
            <person name="Shin S.-K."/>
            <person name="Yi H."/>
        </authorList>
    </citation>
    <scope>NUCLEOTIDE SEQUENCE [LARGE SCALE GENOMIC DNA]</scope>
    <source>
        <strain evidence="3 4">KACC 17473</strain>
    </source>
</reference>
<organism evidence="3 4">
    <name type="scientific">Polaribacter atrinae</name>
    <dbReference type="NCBI Taxonomy" id="1333662"/>
    <lineage>
        <taxon>Bacteria</taxon>
        <taxon>Pseudomonadati</taxon>
        <taxon>Bacteroidota</taxon>
        <taxon>Flavobacteriia</taxon>
        <taxon>Flavobacteriales</taxon>
        <taxon>Flavobacteriaceae</taxon>
    </lineage>
</organism>
<dbReference type="EMBL" id="LVWE01000001">
    <property type="protein sequence ID" value="OAD46718.1"/>
    <property type="molecule type" value="Genomic_DNA"/>
</dbReference>